<reference evidence="1 2" key="1">
    <citation type="submission" date="2019-03" db="EMBL/GenBank/DDBJ databases">
        <title>Single cell metagenomics reveals metabolic interactions within the superorganism composed of flagellate Streblomastix strix and complex community of Bacteroidetes bacteria on its surface.</title>
        <authorList>
            <person name="Treitli S.C."/>
            <person name="Kolisko M."/>
            <person name="Husnik F."/>
            <person name="Keeling P."/>
            <person name="Hampl V."/>
        </authorList>
    </citation>
    <scope>NUCLEOTIDE SEQUENCE [LARGE SCALE GENOMIC DNA]</scope>
    <source>
        <strain evidence="1">ST1C</strain>
    </source>
</reference>
<dbReference type="EMBL" id="SNRW01000591">
    <property type="protein sequence ID" value="KAA6400263.1"/>
    <property type="molecule type" value="Genomic_DNA"/>
</dbReference>
<gene>
    <name evidence="1" type="ORF">EZS28_004209</name>
</gene>
<dbReference type="AlphaFoldDB" id="A0A5J4WZI8"/>
<dbReference type="Proteomes" id="UP000324800">
    <property type="component" value="Unassembled WGS sequence"/>
</dbReference>
<name>A0A5J4WZI8_9EUKA</name>
<proteinExistence type="predicted"/>
<evidence type="ECO:0000313" key="2">
    <source>
        <dbReference type="Proteomes" id="UP000324800"/>
    </source>
</evidence>
<dbReference type="SUPFAM" id="SSF56747">
    <property type="entry name" value="Prim-pol domain"/>
    <property type="match status" value="1"/>
</dbReference>
<comment type="caution">
    <text evidence="1">The sequence shown here is derived from an EMBL/GenBank/DDBJ whole genome shotgun (WGS) entry which is preliminary data.</text>
</comment>
<accession>A0A5J4WZI8</accession>
<protein>
    <submittedName>
        <fullName evidence="1">Uncharacterized protein</fullName>
    </submittedName>
</protein>
<organism evidence="1 2">
    <name type="scientific">Streblomastix strix</name>
    <dbReference type="NCBI Taxonomy" id="222440"/>
    <lineage>
        <taxon>Eukaryota</taxon>
        <taxon>Metamonada</taxon>
        <taxon>Preaxostyla</taxon>
        <taxon>Oxymonadida</taxon>
        <taxon>Streblomastigidae</taxon>
        <taxon>Streblomastix</taxon>
    </lineage>
</organism>
<sequence length="165" mass="18763">MINAVNYTKVCQQVGKKAQVTGKIIDLSLMDDDELCVIDFDINKKQSIEEIDRIHQNLINNVLPPNVGLVKTAHGGLHIYCNRNGYKLPSNRCVKVITGDNFDVDIFAQMTKFKVDDKGKETDEIVQNRIVVPNTSIQEMKNNQQVQLKYEAINDWANMTHFANL</sequence>
<evidence type="ECO:0000313" key="1">
    <source>
        <dbReference type="EMBL" id="KAA6400263.1"/>
    </source>
</evidence>